<dbReference type="VEuPathDB" id="FungiDB:PADG_01694"/>
<dbReference type="AlphaFoldDB" id="A0A1D2JJ60"/>
<organism evidence="1 2">
    <name type="scientific">Paracoccidioides brasiliensis</name>
    <dbReference type="NCBI Taxonomy" id="121759"/>
    <lineage>
        <taxon>Eukaryota</taxon>
        <taxon>Fungi</taxon>
        <taxon>Dikarya</taxon>
        <taxon>Ascomycota</taxon>
        <taxon>Pezizomycotina</taxon>
        <taxon>Eurotiomycetes</taxon>
        <taxon>Eurotiomycetidae</taxon>
        <taxon>Onygenales</taxon>
        <taxon>Ajellomycetaceae</taxon>
        <taxon>Paracoccidioides</taxon>
    </lineage>
</organism>
<dbReference type="Proteomes" id="UP000242814">
    <property type="component" value="Unassembled WGS sequence"/>
</dbReference>
<name>A0A1D2JJ60_PARBR</name>
<dbReference type="VEuPathDB" id="FungiDB:PABG_11697"/>
<comment type="caution">
    <text evidence="1">The sequence shown here is derived from an EMBL/GenBank/DDBJ whole genome shotgun (WGS) entry which is preliminary data.</text>
</comment>
<evidence type="ECO:0000313" key="1">
    <source>
        <dbReference type="EMBL" id="ODH38528.1"/>
    </source>
</evidence>
<gene>
    <name evidence="1" type="ORF">ACO22_02292</name>
</gene>
<accession>A0A1D2JJ60</accession>
<dbReference type="EMBL" id="LZYO01000068">
    <property type="protein sequence ID" value="ODH38528.1"/>
    <property type="molecule type" value="Genomic_DNA"/>
</dbReference>
<proteinExistence type="predicted"/>
<protein>
    <submittedName>
        <fullName evidence="1">Uncharacterized protein</fullName>
    </submittedName>
</protein>
<sequence length="96" mass="10724">MRYLGPSIVSVEHAQHKTGSKSLLEFRIGISEKLQPRSKQVSDILASTEEPWSIADPGSMEPYVSFPISPQQLLIRASYHNTPPPEQRISEGHKAE</sequence>
<evidence type="ECO:0000313" key="2">
    <source>
        <dbReference type="Proteomes" id="UP000242814"/>
    </source>
</evidence>
<reference evidence="1 2" key="1">
    <citation type="submission" date="2016-06" db="EMBL/GenBank/DDBJ databases">
        <authorList>
            <person name="Kjaerup R.B."/>
            <person name="Dalgaard T.S."/>
            <person name="Juul-Madsen H.R."/>
        </authorList>
    </citation>
    <scope>NUCLEOTIDE SEQUENCE [LARGE SCALE GENOMIC DNA]</scope>
    <source>
        <strain evidence="1 2">Pb300</strain>
    </source>
</reference>